<proteinExistence type="predicted"/>
<organism evidence="2 3">
    <name type="scientific">Pisolithus microcarpus 441</name>
    <dbReference type="NCBI Taxonomy" id="765257"/>
    <lineage>
        <taxon>Eukaryota</taxon>
        <taxon>Fungi</taxon>
        <taxon>Dikarya</taxon>
        <taxon>Basidiomycota</taxon>
        <taxon>Agaricomycotina</taxon>
        <taxon>Agaricomycetes</taxon>
        <taxon>Agaricomycetidae</taxon>
        <taxon>Boletales</taxon>
        <taxon>Sclerodermatineae</taxon>
        <taxon>Pisolithaceae</taxon>
        <taxon>Pisolithus</taxon>
    </lineage>
</organism>
<reference evidence="2 3" key="1">
    <citation type="submission" date="2014-04" db="EMBL/GenBank/DDBJ databases">
        <authorList>
            <consortium name="DOE Joint Genome Institute"/>
            <person name="Kuo A."/>
            <person name="Kohler A."/>
            <person name="Costa M.D."/>
            <person name="Nagy L.G."/>
            <person name="Floudas D."/>
            <person name="Copeland A."/>
            <person name="Barry K.W."/>
            <person name="Cichocki N."/>
            <person name="Veneault-Fourrey C."/>
            <person name="LaButti K."/>
            <person name="Lindquist E.A."/>
            <person name="Lipzen A."/>
            <person name="Lundell T."/>
            <person name="Morin E."/>
            <person name="Murat C."/>
            <person name="Sun H."/>
            <person name="Tunlid A."/>
            <person name="Henrissat B."/>
            <person name="Grigoriev I.V."/>
            <person name="Hibbett D.S."/>
            <person name="Martin F."/>
            <person name="Nordberg H.P."/>
            <person name="Cantor M.N."/>
            <person name="Hua S.X."/>
        </authorList>
    </citation>
    <scope>NUCLEOTIDE SEQUENCE [LARGE SCALE GENOMIC DNA]</scope>
    <source>
        <strain evidence="2 3">441</strain>
    </source>
</reference>
<dbReference type="HOGENOM" id="CLU_1917904_0_0_1"/>
<gene>
    <name evidence="2" type="ORF">PISMIDRAFT_19950</name>
</gene>
<feature type="compositionally biased region" description="Polar residues" evidence="1">
    <location>
        <begin position="19"/>
        <end position="36"/>
    </location>
</feature>
<evidence type="ECO:0000313" key="2">
    <source>
        <dbReference type="EMBL" id="KIK10931.1"/>
    </source>
</evidence>
<dbReference type="EMBL" id="KN834358">
    <property type="protein sequence ID" value="KIK10931.1"/>
    <property type="molecule type" value="Genomic_DNA"/>
</dbReference>
<evidence type="ECO:0000313" key="3">
    <source>
        <dbReference type="Proteomes" id="UP000054018"/>
    </source>
</evidence>
<evidence type="ECO:0000256" key="1">
    <source>
        <dbReference type="SAM" id="MobiDB-lite"/>
    </source>
</evidence>
<reference evidence="3" key="2">
    <citation type="submission" date="2015-01" db="EMBL/GenBank/DDBJ databases">
        <title>Evolutionary Origins and Diversification of the Mycorrhizal Mutualists.</title>
        <authorList>
            <consortium name="DOE Joint Genome Institute"/>
            <consortium name="Mycorrhizal Genomics Consortium"/>
            <person name="Kohler A."/>
            <person name="Kuo A."/>
            <person name="Nagy L.G."/>
            <person name="Floudas D."/>
            <person name="Copeland A."/>
            <person name="Barry K.W."/>
            <person name="Cichocki N."/>
            <person name="Veneault-Fourrey C."/>
            <person name="LaButti K."/>
            <person name="Lindquist E.A."/>
            <person name="Lipzen A."/>
            <person name="Lundell T."/>
            <person name="Morin E."/>
            <person name="Murat C."/>
            <person name="Riley R."/>
            <person name="Ohm R."/>
            <person name="Sun H."/>
            <person name="Tunlid A."/>
            <person name="Henrissat B."/>
            <person name="Grigoriev I.V."/>
            <person name="Hibbett D.S."/>
            <person name="Martin F."/>
        </authorList>
    </citation>
    <scope>NUCLEOTIDE SEQUENCE [LARGE SCALE GENOMIC DNA]</scope>
    <source>
        <strain evidence="3">441</strain>
    </source>
</reference>
<feature type="region of interest" description="Disordered" evidence="1">
    <location>
        <begin position="1"/>
        <end position="75"/>
    </location>
</feature>
<sequence>MQHLPAGRRKASEAATGNHPRSTRNLLPSIPETSVPTEPEDVQGNDSAVGVHSPRQHSQQSNAGTGGHLQQLEKVSQAIEMPCREREQVIDLPNDEPVNVMAPTLHHWRKNGGPKYQSQADLEVRARCLKYE</sequence>
<accession>A0A0C9Y178</accession>
<keyword evidence="3" id="KW-1185">Reference proteome</keyword>
<name>A0A0C9Y178_9AGAM</name>
<dbReference type="Proteomes" id="UP000054018">
    <property type="component" value="Unassembled WGS sequence"/>
</dbReference>
<protein>
    <submittedName>
        <fullName evidence="2">Uncharacterized protein</fullName>
    </submittedName>
</protein>
<dbReference type="AlphaFoldDB" id="A0A0C9Y178"/>
<dbReference type="OrthoDB" id="2693463at2759"/>